<evidence type="ECO:0000313" key="3">
    <source>
        <dbReference type="Proteomes" id="UP000499080"/>
    </source>
</evidence>
<dbReference type="AlphaFoldDB" id="A0A4Y2J346"/>
<proteinExistence type="predicted"/>
<dbReference type="Proteomes" id="UP000499080">
    <property type="component" value="Unassembled WGS sequence"/>
</dbReference>
<reference evidence="2 3" key="1">
    <citation type="journal article" date="2019" name="Sci. Rep.">
        <title>Orb-weaving spider Araneus ventricosus genome elucidates the spidroin gene catalogue.</title>
        <authorList>
            <person name="Kono N."/>
            <person name="Nakamura H."/>
            <person name="Ohtoshi R."/>
            <person name="Moran D.A.P."/>
            <person name="Shinohara A."/>
            <person name="Yoshida Y."/>
            <person name="Fujiwara M."/>
            <person name="Mori M."/>
            <person name="Tomita M."/>
            <person name="Arakawa K."/>
        </authorList>
    </citation>
    <scope>NUCLEOTIDE SEQUENCE [LARGE SCALE GENOMIC DNA]</scope>
</reference>
<comment type="caution">
    <text evidence="2">The sequence shown here is derived from an EMBL/GenBank/DDBJ whole genome shotgun (WGS) entry which is preliminary data.</text>
</comment>
<feature type="compositionally biased region" description="Polar residues" evidence="1">
    <location>
        <begin position="74"/>
        <end position="83"/>
    </location>
</feature>
<name>A0A4Y2J346_ARAVE</name>
<protein>
    <submittedName>
        <fullName evidence="2">Uncharacterized protein</fullName>
    </submittedName>
</protein>
<accession>A0A4Y2J346</accession>
<organism evidence="2 3">
    <name type="scientific">Araneus ventricosus</name>
    <name type="common">Orbweaver spider</name>
    <name type="synonym">Epeira ventricosa</name>
    <dbReference type="NCBI Taxonomy" id="182803"/>
    <lineage>
        <taxon>Eukaryota</taxon>
        <taxon>Metazoa</taxon>
        <taxon>Ecdysozoa</taxon>
        <taxon>Arthropoda</taxon>
        <taxon>Chelicerata</taxon>
        <taxon>Arachnida</taxon>
        <taxon>Araneae</taxon>
        <taxon>Araneomorphae</taxon>
        <taxon>Entelegynae</taxon>
        <taxon>Araneoidea</taxon>
        <taxon>Araneidae</taxon>
        <taxon>Araneus</taxon>
    </lineage>
</organism>
<gene>
    <name evidence="2" type="ORF">AVEN_135632_1</name>
</gene>
<feature type="region of interest" description="Disordered" evidence="1">
    <location>
        <begin position="70"/>
        <end position="92"/>
    </location>
</feature>
<evidence type="ECO:0000256" key="1">
    <source>
        <dbReference type="SAM" id="MobiDB-lite"/>
    </source>
</evidence>
<keyword evidence="3" id="KW-1185">Reference proteome</keyword>
<evidence type="ECO:0000313" key="2">
    <source>
        <dbReference type="EMBL" id="GBM84641.1"/>
    </source>
</evidence>
<sequence length="92" mass="10203">MRISSLLHQCLRCCTSSEPENHCPSSKFFNRVKSQIAQDQENRLVVKVLKCEVLTGNLTSSVSSLLHLFGPNSRVPSTNSSISEKSDHRSGE</sequence>
<dbReference type="EMBL" id="BGPR01003174">
    <property type="protein sequence ID" value="GBM84641.1"/>
    <property type="molecule type" value="Genomic_DNA"/>
</dbReference>